<dbReference type="CDD" id="cd07820">
    <property type="entry name" value="SRPBCC_3"/>
    <property type="match status" value="1"/>
</dbReference>
<dbReference type="RefSeq" id="WP_018706414.1">
    <property type="nucleotide sequence ID" value="NZ_BOQT01000002.1"/>
</dbReference>
<comment type="caution">
    <text evidence="1">The sequence shown here is derived from an EMBL/GenBank/DDBJ whole genome shotgun (WGS) entry which is preliminary data.</text>
</comment>
<evidence type="ECO:0000313" key="1">
    <source>
        <dbReference type="EMBL" id="GIN19580.1"/>
    </source>
</evidence>
<dbReference type="Gene3D" id="3.30.530.20">
    <property type="match status" value="1"/>
</dbReference>
<dbReference type="Proteomes" id="UP000680279">
    <property type="component" value="Unassembled WGS sequence"/>
</dbReference>
<reference evidence="1 2" key="1">
    <citation type="submission" date="2021-03" db="EMBL/GenBank/DDBJ databases">
        <title>Antimicrobial resistance genes in bacteria isolated from Japanese honey, and their potential for conferring macrolide and lincosamide resistance in the American foulbrood pathogen Paenibacillus larvae.</title>
        <authorList>
            <person name="Okamoto M."/>
            <person name="Kumagai M."/>
            <person name="Kanamori H."/>
            <person name="Takamatsu D."/>
        </authorList>
    </citation>
    <scope>NUCLEOTIDE SEQUENCE [LARGE SCALE GENOMIC DNA]</scope>
    <source>
        <strain evidence="1 2">J1TS3</strain>
    </source>
</reference>
<accession>A0ABQ4K3K1</accession>
<keyword evidence="2" id="KW-1185">Reference proteome</keyword>
<dbReference type="SUPFAM" id="SSF55961">
    <property type="entry name" value="Bet v1-like"/>
    <property type="match status" value="1"/>
</dbReference>
<proteinExistence type="predicted"/>
<dbReference type="InterPro" id="IPR023393">
    <property type="entry name" value="START-like_dom_sf"/>
</dbReference>
<dbReference type="EMBL" id="BOQT01000002">
    <property type="protein sequence ID" value="GIN19580.1"/>
    <property type="molecule type" value="Genomic_DNA"/>
</dbReference>
<evidence type="ECO:0000313" key="2">
    <source>
        <dbReference type="Proteomes" id="UP000680279"/>
    </source>
</evidence>
<protein>
    <submittedName>
        <fullName evidence="1">Cyclase</fullName>
    </submittedName>
</protein>
<sequence length="150" mass="17845">MKIYNMENSLDVSVPMEEVWCFFSNPNNLAILTPPEFKLHFTQELPSQMMIGQKITYGLCPFPGFRIRWESEITGITKFKQFIDEQRKGPFVYWRHKHLFNEKAGMTEIRDHLEYALPFGMAGDAFHPLVKRKIKKMFTYRNKKLEEVFS</sequence>
<organism evidence="1 2">
    <name type="scientific">Siminovitchia fordii</name>
    <dbReference type="NCBI Taxonomy" id="254759"/>
    <lineage>
        <taxon>Bacteria</taxon>
        <taxon>Bacillati</taxon>
        <taxon>Bacillota</taxon>
        <taxon>Bacilli</taxon>
        <taxon>Bacillales</taxon>
        <taxon>Bacillaceae</taxon>
        <taxon>Siminovitchia</taxon>
    </lineage>
</organism>
<gene>
    <name evidence="1" type="ORF">J1TS3_07140</name>
</gene>
<name>A0ABQ4K3K1_9BACI</name>